<feature type="region of interest" description="Disordered" evidence="3">
    <location>
        <begin position="182"/>
        <end position="209"/>
    </location>
</feature>
<dbReference type="GO" id="GO:0005783">
    <property type="term" value="C:endoplasmic reticulum"/>
    <property type="evidence" value="ECO:0007669"/>
    <property type="project" value="TreeGrafter"/>
</dbReference>
<accession>A0AAV9PWY5</accession>
<feature type="compositionally biased region" description="Polar residues" evidence="3">
    <location>
        <begin position="196"/>
        <end position="209"/>
    </location>
</feature>
<dbReference type="AlphaFoldDB" id="A0AAV9PWY5"/>
<dbReference type="GO" id="GO:0006654">
    <property type="term" value="P:phosphatidic acid biosynthetic process"/>
    <property type="evidence" value="ECO:0007669"/>
    <property type="project" value="TreeGrafter"/>
</dbReference>
<evidence type="ECO:0000313" key="5">
    <source>
        <dbReference type="Proteomes" id="UP001345827"/>
    </source>
</evidence>
<sequence>MSTSGQRSVLITGCSQNGLGYALAVAFHHAGLRVFATARDPARMAGLEDLGIECLRLDVCDEESIRACVAQVSLLTRRSGEGEGEGILDCLVNNAGGVPSAIALVLRPTSTKLRLLRKREHKMPYGRRVRLTRCFKSTKGYNMPISDISVPEAKELFELNVWSYISVTQAFLPLLLHAARSSSSSSPNHRNSPSLIVNNTSVSSVEPTPHNSVYHASKAAAAMFSTHMRIELEPFNVRVVDLKTGCVHSKFHANHQGGKANLPSTSIYMPVKDETESAMRNAFPHREDPEKWARDVVRDVVSNWDRPPREIWRGTGAWRTWFSNTFFPVGWWDASWRKAVGLDRLEGRL</sequence>
<dbReference type="GO" id="GO:0005811">
    <property type="term" value="C:lipid droplet"/>
    <property type="evidence" value="ECO:0007669"/>
    <property type="project" value="TreeGrafter"/>
</dbReference>
<protein>
    <recommendedName>
        <fullName evidence="6">NAD(P)-binding protein</fullName>
    </recommendedName>
</protein>
<organism evidence="4 5">
    <name type="scientific">Vermiconidia calcicola</name>
    <dbReference type="NCBI Taxonomy" id="1690605"/>
    <lineage>
        <taxon>Eukaryota</taxon>
        <taxon>Fungi</taxon>
        <taxon>Dikarya</taxon>
        <taxon>Ascomycota</taxon>
        <taxon>Pezizomycotina</taxon>
        <taxon>Dothideomycetes</taxon>
        <taxon>Dothideomycetidae</taxon>
        <taxon>Mycosphaerellales</taxon>
        <taxon>Extremaceae</taxon>
        <taxon>Vermiconidia</taxon>
    </lineage>
</organism>
<gene>
    <name evidence="4" type="ORF">LTR25_009217</name>
</gene>
<evidence type="ECO:0000256" key="2">
    <source>
        <dbReference type="ARBA" id="ARBA00023002"/>
    </source>
</evidence>
<evidence type="ECO:0000256" key="3">
    <source>
        <dbReference type="SAM" id="MobiDB-lite"/>
    </source>
</evidence>
<dbReference type="PANTHER" id="PTHR44169:SF3">
    <property type="entry name" value="SHORT-CHAIN DEHYDROGENASE SRDE"/>
    <property type="match status" value="1"/>
</dbReference>
<comment type="similarity">
    <text evidence="1">Belongs to the short-chain dehydrogenases/reductases (SDR) family.</text>
</comment>
<evidence type="ECO:0000313" key="4">
    <source>
        <dbReference type="EMBL" id="KAK5529974.1"/>
    </source>
</evidence>
<dbReference type="PANTHER" id="PTHR44169">
    <property type="entry name" value="NADPH-DEPENDENT 1-ACYLDIHYDROXYACETONE PHOSPHATE REDUCTASE"/>
    <property type="match status" value="1"/>
</dbReference>
<dbReference type="Pfam" id="PF00106">
    <property type="entry name" value="adh_short"/>
    <property type="match status" value="2"/>
</dbReference>
<evidence type="ECO:0000256" key="1">
    <source>
        <dbReference type="ARBA" id="ARBA00006484"/>
    </source>
</evidence>
<dbReference type="Gene3D" id="3.40.50.720">
    <property type="entry name" value="NAD(P)-binding Rossmann-like Domain"/>
    <property type="match status" value="1"/>
</dbReference>
<dbReference type="GO" id="GO:0000140">
    <property type="term" value="F:acylglycerone-phosphate reductase (NADP+) activity"/>
    <property type="evidence" value="ECO:0007669"/>
    <property type="project" value="TreeGrafter"/>
</dbReference>
<reference evidence="4 5" key="1">
    <citation type="submission" date="2023-06" db="EMBL/GenBank/DDBJ databases">
        <title>Black Yeasts Isolated from many extreme environments.</title>
        <authorList>
            <person name="Coleine C."/>
            <person name="Stajich J.E."/>
            <person name="Selbmann L."/>
        </authorList>
    </citation>
    <scope>NUCLEOTIDE SEQUENCE [LARGE SCALE GENOMIC DNA]</scope>
    <source>
        <strain evidence="4 5">CCFEE 5887</strain>
    </source>
</reference>
<dbReference type="EMBL" id="JAXLQG010000020">
    <property type="protein sequence ID" value="KAK5529974.1"/>
    <property type="molecule type" value="Genomic_DNA"/>
</dbReference>
<feature type="compositionally biased region" description="Low complexity" evidence="3">
    <location>
        <begin position="182"/>
        <end position="195"/>
    </location>
</feature>
<keyword evidence="5" id="KW-1185">Reference proteome</keyword>
<dbReference type="InterPro" id="IPR036291">
    <property type="entry name" value="NAD(P)-bd_dom_sf"/>
</dbReference>
<dbReference type="GO" id="GO:0019433">
    <property type="term" value="P:triglyceride catabolic process"/>
    <property type="evidence" value="ECO:0007669"/>
    <property type="project" value="TreeGrafter"/>
</dbReference>
<comment type="caution">
    <text evidence="4">The sequence shown here is derived from an EMBL/GenBank/DDBJ whole genome shotgun (WGS) entry which is preliminary data.</text>
</comment>
<dbReference type="PRINTS" id="PR00081">
    <property type="entry name" value="GDHRDH"/>
</dbReference>
<dbReference type="SUPFAM" id="SSF51735">
    <property type="entry name" value="NAD(P)-binding Rossmann-fold domains"/>
    <property type="match status" value="1"/>
</dbReference>
<keyword evidence="2" id="KW-0560">Oxidoreductase</keyword>
<proteinExistence type="inferred from homology"/>
<dbReference type="GO" id="GO:0004806">
    <property type="term" value="F:triacylglycerol lipase activity"/>
    <property type="evidence" value="ECO:0007669"/>
    <property type="project" value="TreeGrafter"/>
</dbReference>
<name>A0AAV9PWY5_9PEZI</name>
<dbReference type="Proteomes" id="UP001345827">
    <property type="component" value="Unassembled WGS sequence"/>
</dbReference>
<evidence type="ECO:0008006" key="6">
    <source>
        <dbReference type="Google" id="ProtNLM"/>
    </source>
</evidence>
<dbReference type="InterPro" id="IPR002347">
    <property type="entry name" value="SDR_fam"/>
</dbReference>